<dbReference type="SUPFAM" id="SSF51316">
    <property type="entry name" value="Mss4-like"/>
    <property type="match status" value="1"/>
</dbReference>
<comment type="caution">
    <text evidence="10">The sequence shown here is derived from an EMBL/GenBank/DDBJ whole genome shotgun (WGS) entry which is preliminary data.</text>
</comment>
<feature type="coiled-coil region" evidence="8">
    <location>
        <begin position="57"/>
        <end position="84"/>
    </location>
</feature>
<evidence type="ECO:0000256" key="5">
    <source>
        <dbReference type="ARBA" id="ARBA00048488"/>
    </source>
</evidence>
<evidence type="ECO:0000256" key="7">
    <source>
        <dbReference type="HAMAP-Rule" id="MF_01400"/>
    </source>
</evidence>
<dbReference type="EC" id="1.8.4.12" evidence="2 7"/>
<reference evidence="10 11" key="1">
    <citation type="submission" date="2020-07" db="EMBL/GenBank/DDBJ databases">
        <authorList>
            <person name="Feng H."/>
        </authorList>
    </citation>
    <scope>NUCLEOTIDE SEQUENCE [LARGE SCALE GENOMIC DNA]</scope>
    <source>
        <strain evidence="11">s-10</strain>
    </source>
</reference>
<dbReference type="FunFam" id="2.170.150.20:FF:000003">
    <property type="entry name" value="Peptide methionine sulfoxide reductase MsrB"/>
    <property type="match status" value="1"/>
</dbReference>
<evidence type="ECO:0000256" key="2">
    <source>
        <dbReference type="ARBA" id="ARBA00012499"/>
    </source>
</evidence>
<keyword evidence="11" id="KW-1185">Reference proteome</keyword>
<evidence type="ECO:0000256" key="3">
    <source>
        <dbReference type="ARBA" id="ARBA00021130"/>
    </source>
</evidence>
<comment type="catalytic activity">
    <reaction evidence="5 7">
        <text>L-methionyl-[protein] + [thioredoxin]-disulfide + H2O = L-methionyl-(R)-S-oxide-[protein] + [thioredoxin]-dithiol</text>
        <dbReference type="Rhea" id="RHEA:24164"/>
        <dbReference type="Rhea" id="RHEA-COMP:10698"/>
        <dbReference type="Rhea" id="RHEA-COMP:10700"/>
        <dbReference type="Rhea" id="RHEA-COMP:12313"/>
        <dbReference type="Rhea" id="RHEA-COMP:12314"/>
        <dbReference type="ChEBI" id="CHEBI:15377"/>
        <dbReference type="ChEBI" id="CHEBI:16044"/>
        <dbReference type="ChEBI" id="CHEBI:29950"/>
        <dbReference type="ChEBI" id="CHEBI:45764"/>
        <dbReference type="ChEBI" id="CHEBI:50058"/>
        <dbReference type="EC" id="1.8.4.12"/>
    </reaction>
</comment>
<feature type="active site" description="Nucleophile" evidence="7">
    <location>
        <position position="185"/>
    </location>
</feature>
<evidence type="ECO:0000256" key="6">
    <source>
        <dbReference type="ARBA" id="ARBA00075819"/>
    </source>
</evidence>
<evidence type="ECO:0000313" key="11">
    <source>
        <dbReference type="Proteomes" id="UP000535491"/>
    </source>
</evidence>
<dbReference type="InterPro" id="IPR028427">
    <property type="entry name" value="Met_Sox_Rdtase_MsrB"/>
</dbReference>
<dbReference type="InterPro" id="IPR002579">
    <property type="entry name" value="Met_Sox_Rdtase_MsrB_dom"/>
</dbReference>
<evidence type="ECO:0000313" key="10">
    <source>
        <dbReference type="EMBL" id="MBA4494431.1"/>
    </source>
</evidence>
<dbReference type="EMBL" id="JACEIQ010000007">
    <property type="protein sequence ID" value="MBA4494431.1"/>
    <property type="molecule type" value="Genomic_DNA"/>
</dbReference>
<protein>
    <recommendedName>
        <fullName evidence="3 7">Peptide methionine sulfoxide reductase MsrB</fullName>
        <ecNumber evidence="2 7">1.8.4.12</ecNumber>
    </recommendedName>
    <alternativeName>
        <fullName evidence="6 7">Peptide-methionine (R)-S-oxide reductase</fullName>
    </alternativeName>
</protein>
<gene>
    <name evidence="7 10" type="primary">msrB</name>
    <name evidence="10" type="ORF">H1191_08945</name>
</gene>
<evidence type="ECO:0000259" key="9">
    <source>
        <dbReference type="PROSITE" id="PS51790"/>
    </source>
</evidence>
<comment type="similarity">
    <text evidence="1 7">Belongs to the MsrB Met sulfoxide reductase family.</text>
</comment>
<dbReference type="InterPro" id="IPR011057">
    <property type="entry name" value="Mss4-like_sf"/>
</dbReference>
<accession>A0A7W2A7D6</accession>
<dbReference type="HAMAP" id="MF_01400">
    <property type="entry name" value="MsrB"/>
    <property type="match status" value="1"/>
</dbReference>
<dbReference type="Gene3D" id="2.170.150.20">
    <property type="entry name" value="Peptide methionine sulfoxide reductase"/>
    <property type="match status" value="1"/>
</dbReference>
<dbReference type="PANTHER" id="PTHR10173:SF59">
    <property type="entry name" value="PEPTIDE METHIONINE SULFOXIDE REDUCTASE MSRA_MSRB"/>
    <property type="match status" value="1"/>
</dbReference>
<evidence type="ECO:0000256" key="1">
    <source>
        <dbReference type="ARBA" id="ARBA00007174"/>
    </source>
</evidence>
<feature type="domain" description="MsrB" evidence="9">
    <location>
        <begin position="74"/>
        <end position="196"/>
    </location>
</feature>
<dbReference type="Proteomes" id="UP000535491">
    <property type="component" value="Unassembled WGS sequence"/>
</dbReference>
<dbReference type="GO" id="GO:0006979">
    <property type="term" value="P:response to oxidative stress"/>
    <property type="evidence" value="ECO:0007669"/>
    <property type="project" value="InterPro"/>
</dbReference>
<keyword evidence="4 7" id="KW-0560">Oxidoreductase</keyword>
<name>A0A7W2A7D6_9BACL</name>
<proteinExistence type="inferred from homology"/>
<comment type="caution">
    <text evidence="7">Lacks conserved residue(s) required for the propagation of feature annotation.</text>
</comment>
<sequence length="218" mass="25055">MEKEPCNLFSLTGFCVISMMSGQDNDKDLMILHLTSPGSTGTVKLEGKPSERRVILMQRETNEIKRSRHNRAEQEQVKKRLNKLQYEVTQNNGTEPPFRNEYWDNKKEGIYVDIVSGEPLFSSLDKFDSGCGWPSFTKPIHQEQVIEKPDYSHQMIRTEVRSREADSHLGHVFNDGPGPTGLRYCINSAALRFIPRENMEKEGYGDYLYLFEGEGKKS</sequence>
<dbReference type="GO" id="GO:0033743">
    <property type="term" value="F:peptide-methionine (R)-S-oxide reductase activity"/>
    <property type="evidence" value="ECO:0007669"/>
    <property type="project" value="UniProtKB-UniRule"/>
</dbReference>
<dbReference type="NCBIfam" id="TIGR00357">
    <property type="entry name" value="peptide-methionine (R)-S-oxide reductase MsrB"/>
    <property type="match status" value="1"/>
</dbReference>
<dbReference type="PROSITE" id="PS51790">
    <property type="entry name" value="MSRB"/>
    <property type="match status" value="1"/>
</dbReference>
<evidence type="ECO:0000256" key="4">
    <source>
        <dbReference type="ARBA" id="ARBA00023002"/>
    </source>
</evidence>
<dbReference type="GO" id="GO:0030091">
    <property type="term" value="P:protein repair"/>
    <property type="evidence" value="ECO:0007669"/>
    <property type="project" value="InterPro"/>
</dbReference>
<dbReference type="Pfam" id="PF01641">
    <property type="entry name" value="SelR"/>
    <property type="match status" value="1"/>
</dbReference>
<evidence type="ECO:0000256" key="8">
    <source>
        <dbReference type="SAM" id="Coils"/>
    </source>
</evidence>
<keyword evidence="8" id="KW-0175">Coiled coil</keyword>
<dbReference type="GO" id="GO:0005737">
    <property type="term" value="C:cytoplasm"/>
    <property type="evidence" value="ECO:0007669"/>
    <property type="project" value="TreeGrafter"/>
</dbReference>
<dbReference type="AlphaFoldDB" id="A0A7W2A7D6"/>
<dbReference type="PANTHER" id="PTHR10173">
    <property type="entry name" value="METHIONINE SULFOXIDE REDUCTASE"/>
    <property type="match status" value="1"/>
</dbReference>
<organism evidence="10 11">
    <name type="scientific">Paenactinomyces guangxiensis</name>
    <dbReference type="NCBI Taxonomy" id="1490290"/>
    <lineage>
        <taxon>Bacteria</taxon>
        <taxon>Bacillati</taxon>
        <taxon>Bacillota</taxon>
        <taxon>Bacilli</taxon>
        <taxon>Bacillales</taxon>
        <taxon>Thermoactinomycetaceae</taxon>
        <taxon>Paenactinomyces</taxon>
    </lineage>
</organism>